<keyword evidence="3" id="KW-0282">Flagellum</keyword>
<dbReference type="SUPFAM" id="SSF141371">
    <property type="entry name" value="PilZ domain-like"/>
    <property type="match status" value="1"/>
</dbReference>
<dbReference type="RefSeq" id="WP_134116170.1">
    <property type="nucleotide sequence ID" value="NZ_SOEG01000009.1"/>
</dbReference>
<evidence type="ECO:0000313" key="4">
    <source>
        <dbReference type="Proteomes" id="UP000295832"/>
    </source>
</evidence>
<keyword evidence="4" id="KW-1185">Reference proteome</keyword>
<dbReference type="EMBL" id="SOEG01000009">
    <property type="protein sequence ID" value="TDX51910.1"/>
    <property type="molecule type" value="Genomic_DNA"/>
</dbReference>
<organism evidence="3 4">
    <name type="scientific">Orenia marismortui</name>
    <dbReference type="NCBI Taxonomy" id="46469"/>
    <lineage>
        <taxon>Bacteria</taxon>
        <taxon>Bacillati</taxon>
        <taxon>Bacillota</taxon>
        <taxon>Clostridia</taxon>
        <taxon>Halanaerobiales</taxon>
        <taxon>Halobacteroidaceae</taxon>
        <taxon>Orenia</taxon>
    </lineage>
</organism>
<feature type="domain" description="PilZ" evidence="1">
    <location>
        <begin position="121"/>
        <end position="219"/>
    </location>
</feature>
<accession>A0A4V3GYD7</accession>
<proteinExistence type="predicted"/>
<dbReference type="Proteomes" id="UP000295832">
    <property type="component" value="Unassembled WGS sequence"/>
</dbReference>
<feature type="domain" description="Type III secretion system flagellar brake protein YcgR PilZN" evidence="2">
    <location>
        <begin position="8"/>
        <end position="88"/>
    </location>
</feature>
<evidence type="ECO:0000259" key="2">
    <source>
        <dbReference type="Pfam" id="PF12945"/>
    </source>
</evidence>
<comment type="caution">
    <text evidence="3">The sequence shown here is derived from an EMBL/GenBank/DDBJ whole genome shotgun (WGS) entry which is preliminary data.</text>
</comment>
<reference evidence="3 4" key="1">
    <citation type="submission" date="2019-03" db="EMBL/GenBank/DDBJ databases">
        <title>Subsurface microbial communities from deep shales in Ohio and West Virginia, USA.</title>
        <authorList>
            <person name="Wrighton K."/>
        </authorList>
    </citation>
    <scope>NUCLEOTIDE SEQUENCE [LARGE SCALE GENOMIC DNA]</scope>
    <source>
        <strain evidence="3 4">MSL 6dP</strain>
    </source>
</reference>
<dbReference type="STRING" id="926561.GCA_000379025_02997"/>
<evidence type="ECO:0000313" key="3">
    <source>
        <dbReference type="EMBL" id="TDX51910.1"/>
    </source>
</evidence>
<dbReference type="InterPro" id="IPR009926">
    <property type="entry name" value="T3SS_YcgR_PilZN"/>
</dbReference>
<dbReference type="InterPro" id="IPR009875">
    <property type="entry name" value="PilZ_domain"/>
</dbReference>
<sequence>MRKSRLDINQEVSIEITEGSHKGSYKSKILDFDKKFIELELPFDEDNNPLPLKKKTGLVIFFNTSTALYKFESAVKKRKKKPVYSLVIYNTDKFQRIQRRCFVRIPIQEEIGYRVVSYQNIEKKVDLVTDDKEFKRANTMDISGGGLMLALKDLGEITKGQMLEINLNFINLPINILNGEVVRVQRKEILNENSSTYLLGVKFVNIPKDVREEIIEWVFSKQRELRKKGLI</sequence>
<dbReference type="Gene3D" id="2.40.10.220">
    <property type="entry name" value="predicted glycosyltransferase like domains"/>
    <property type="match status" value="1"/>
</dbReference>
<evidence type="ECO:0000259" key="1">
    <source>
        <dbReference type="Pfam" id="PF07238"/>
    </source>
</evidence>
<keyword evidence="3" id="KW-0966">Cell projection</keyword>
<dbReference type="AlphaFoldDB" id="A0A4V3GYD7"/>
<dbReference type="GO" id="GO:0035438">
    <property type="term" value="F:cyclic-di-GMP binding"/>
    <property type="evidence" value="ECO:0007669"/>
    <property type="project" value="InterPro"/>
</dbReference>
<gene>
    <name evidence="3" type="ORF">C7959_10933</name>
</gene>
<keyword evidence="3" id="KW-0969">Cilium</keyword>
<dbReference type="Pfam" id="PF07238">
    <property type="entry name" value="PilZ"/>
    <property type="match status" value="1"/>
</dbReference>
<protein>
    <submittedName>
        <fullName evidence="3">C-di-GMP-binding flagellar brake protein YcgR</fullName>
    </submittedName>
</protein>
<name>A0A4V3GYD7_9FIRM</name>
<dbReference type="Pfam" id="PF12945">
    <property type="entry name" value="PilZNR"/>
    <property type="match status" value="1"/>
</dbReference>